<feature type="transmembrane region" description="Helical" evidence="1">
    <location>
        <begin position="6"/>
        <end position="31"/>
    </location>
</feature>
<accession>A0A2P7QH74</accession>
<reference evidence="2 3" key="1">
    <citation type="submission" date="2018-03" db="EMBL/GenBank/DDBJ databases">
        <title>The draft genome of Sphingosinicella sp. GL-C-18.</title>
        <authorList>
            <person name="Liu L."/>
            <person name="Li L."/>
            <person name="Liang L."/>
            <person name="Zhang X."/>
            <person name="Wang T."/>
        </authorList>
    </citation>
    <scope>NUCLEOTIDE SEQUENCE [LARGE SCALE GENOMIC DNA]</scope>
    <source>
        <strain evidence="2 3">GL-C-18</strain>
    </source>
</reference>
<dbReference type="Pfam" id="PF08592">
    <property type="entry name" value="Anthrone_oxy"/>
    <property type="match status" value="1"/>
</dbReference>
<dbReference type="RefSeq" id="WP_106515307.1">
    <property type="nucleotide sequence ID" value="NZ_PXYI01000009.1"/>
</dbReference>
<name>A0A2P7QH74_9SPHN</name>
<keyword evidence="3" id="KW-1185">Reference proteome</keyword>
<keyword evidence="1" id="KW-0812">Transmembrane</keyword>
<keyword evidence="1" id="KW-0472">Membrane</keyword>
<dbReference type="OrthoDB" id="428263at2"/>
<comment type="caution">
    <text evidence="2">The sequence shown here is derived from an EMBL/GenBank/DDBJ whole genome shotgun (WGS) entry which is preliminary data.</text>
</comment>
<feature type="transmembrane region" description="Helical" evidence="1">
    <location>
        <begin position="52"/>
        <end position="79"/>
    </location>
</feature>
<dbReference type="EMBL" id="PXYI01000009">
    <property type="protein sequence ID" value="PSJ37315.1"/>
    <property type="molecule type" value="Genomic_DNA"/>
</dbReference>
<proteinExistence type="predicted"/>
<protein>
    <recommendedName>
        <fullName evidence="4">DUF1772 domain-containing protein</fullName>
    </recommendedName>
</protein>
<evidence type="ECO:0000313" key="3">
    <source>
        <dbReference type="Proteomes" id="UP000241167"/>
    </source>
</evidence>
<dbReference type="InterPro" id="IPR013901">
    <property type="entry name" value="Anthrone_oxy"/>
</dbReference>
<organism evidence="2 3">
    <name type="scientific">Allosphingosinicella deserti</name>
    <dbReference type="NCBI Taxonomy" id="2116704"/>
    <lineage>
        <taxon>Bacteria</taxon>
        <taxon>Pseudomonadati</taxon>
        <taxon>Pseudomonadota</taxon>
        <taxon>Alphaproteobacteria</taxon>
        <taxon>Sphingomonadales</taxon>
        <taxon>Sphingomonadaceae</taxon>
        <taxon>Allosphingosinicella</taxon>
    </lineage>
</organism>
<dbReference type="Proteomes" id="UP000241167">
    <property type="component" value="Unassembled WGS sequence"/>
</dbReference>
<gene>
    <name evidence="2" type="ORF">C7I55_22625</name>
</gene>
<evidence type="ECO:0000256" key="1">
    <source>
        <dbReference type="SAM" id="Phobius"/>
    </source>
</evidence>
<dbReference type="AlphaFoldDB" id="A0A2P7QH74"/>
<feature type="transmembrane region" description="Helical" evidence="1">
    <location>
        <begin position="85"/>
        <end position="109"/>
    </location>
</feature>
<feature type="transmembrane region" description="Helical" evidence="1">
    <location>
        <begin position="140"/>
        <end position="158"/>
    </location>
</feature>
<sequence>MSVFEILLAAGALGCGLMAGVYFAFSAFIMAALDRVGKSEAIAAMNAINIGIVRSAFMPLFVGTTLVSLAVGAASLIAWPESGRANALLGATIYFGGMFVVTLICNVPLNEALARSRDQGDSTNSAWNVYMARWTRWNHVRTAASAIAAAVFLTELILRK</sequence>
<evidence type="ECO:0008006" key="4">
    <source>
        <dbReference type="Google" id="ProtNLM"/>
    </source>
</evidence>
<evidence type="ECO:0000313" key="2">
    <source>
        <dbReference type="EMBL" id="PSJ37315.1"/>
    </source>
</evidence>
<keyword evidence="1" id="KW-1133">Transmembrane helix</keyword>